<dbReference type="Proteomes" id="UP000285295">
    <property type="component" value="Unassembled WGS sequence"/>
</dbReference>
<proteinExistence type="predicted"/>
<organism evidence="1 2">
    <name type="scientific">Paenirhodobacter populi</name>
    <dbReference type="NCBI Taxonomy" id="2306993"/>
    <lineage>
        <taxon>Bacteria</taxon>
        <taxon>Pseudomonadati</taxon>
        <taxon>Pseudomonadota</taxon>
        <taxon>Alphaproteobacteria</taxon>
        <taxon>Rhodobacterales</taxon>
        <taxon>Rhodobacter group</taxon>
        <taxon>Paenirhodobacter</taxon>
    </lineage>
</organism>
<sequence length="106" mass="11573">MKAGRLLEVIAIQRATSAGISDAGTPDEAWVDLCTLRAERAEQASVEAIEGLGAVDTETVVLRARFFEGVTNADRVIWNGDAWNIKRVSPIGRRKGIELHCERVTP</sequence>
<dbReference type="InterPro" id="IPR038666">
    <property type="entry name" value="SSP1_head-tail_sf"/>
</dbReference>
<evidence type="ECO:0000313" key="2">
    <source>
        <dbReference type="Proteomes" id="UP000285295"/>
    </source>
</evidence>
<name>A0A443K9I6_9RHOB</name>
<protein>
    <submittedName>
        <fullName evidence="1">Head-tail adaptor protein</fullName>
    </submittedName>
</protein>
<dbReference type="Pfam" id="PF05521">
    <property type="entry name" value="Phage_HCP"/>
    <property type="match status" value="1"/>
</dbReference>
<evidence type="ECO:0000313" key="1">
    <source>
        <dbReference type="EMBL" id="RWR29459.1"/>
    </source>
</evidence>
<dbReference type="RefSeq" id="WP_128237351.1">
    <property type="nucleotide sequence ID" value="NZ_SAUX01000011.1"/>
</dbReference>
<gene>
    <name evidence="1" type="ORF">D2T31_10785</name>
</gene>
<dbReference type="OrthoDB" id="7478737at2"/>
<comment type="caution">
    <text evidence="1">The sequence shown here is derived from an EMBL/GenBank/DDBJ whole genome shotgun (WGS) entry which is preliminary data.</text>
</comment>
<reference evidence="1 2" key="1">
    <citation type="submission" date="2019-01" db="EMBL/GenBank/DDBJ databases">
        <title>Sinorhodobacter populi sp. nov. isolated from the symptomatic bark tissue of Populus euramericana canker.</title>
        <authorList>
            <person name="Xu G."/>
        </authorList>
    </citation>
    <scope>NUCLEOTIDE SEQUENCE [LARGE SCALE GENOMIC DNA]</scope>
    <source>
        <strain evidence="1 2">D19-10-3-21</strain>
    </source>
</reference>
<dbReference type="EMBL" id="SAUX01000011">
    <property type="protein sequence ID" value="RWR29459.1"/>
    <property type="molecule type" value="Genomic_DNA"/>
</dbReference>
<dbReference type="AlphaFoldDB" id="A0A443K9I6"/>
<reference evidence="1 2" key="2">
    <citation type="submission" date="2019-01" db="EMBL/GenBank/DDBJ databases">
        <authorList>
            <person name="Li Y."/>
        </authorList>
    </citation>
    <scope>NUCLEOTIDE SEQUENCE [LARGE SCALE GENOMIC DNA]</scope>
    <source>
        <strain evidence="1 2">D19-10-3-21</strain>
    </source>
</reference>
<dbReference type="Gene3D" id="2.40.10.270">
    <property type="entry name" value="Bacteriophage SPP1 head-tail adaptor protein"/>
    <property type="match status" value="1"/>
</dbReference>
<dbReference type="InterPro" id="IPR008767">
    <property type="entry name" value="Phage_SPP1_head-tail_adaptor"/>
</dbReference>
<accession>A0A443K9I6</accession>